<evidence type="ECO:0000259" key="6">
    <source>
        <dbReference type="PROSITE" id="PS50035"/>
    </source>
</evidence>
<comment type="similarity">
    <text evidence="4">Belongs to the phospholipase D family. MitoPLD/Zucchini subfamily.</text>
</comment>
<name>A0AAD1UAJ7_EUPCR</name>
<dbReference type="PANTHER" id="PTHR43856">
    <property type="entry name" value="CARDIOLIPIN HYDROLASE"/>
    <property type="match status" value="1"/>
</dbReference>
<dbReference type="GO" id="GO:0016042">
    <property type="term" value="P:lipid catabolic process"/>
    <property type="evidence" value="ECO:0007669"/>
    <property type="project" value="UniProtKB-KW"/>
</dbReference>
<dbReference type="InterPro" id="IPR001736">
    <property type="entry name" value="PLipase_D/transphosphatidylase"/>
</dbReference>
<dbReference type="Pfam" id="PF13091">
    <property type="entry name" value="PLDc_2"/>
    <property type="match status" value="1"/>
</dbReference>
<organism evidence="7 8">
    <name type="scientific">Euplotes crassus</name>
    <dbReference type="NCBI Taxonomy" id="5936"/>
    <lineage>
        <taxon>Eukaryota</taxon>
        <taxon>Sar</taxon>
        <taxon>Alveolata</taxon>
        <taxon>Ciliophora</taxon>
        <taxon>Intramacronucleata</taxon>
        <taxon>Spirotrichea</taxon>
        <taxon>Hypotrichia</taxon>
        <taxon>Euplotida</taxon>
        <taxon>Euplotidae</taxon>
        <taxon>Moneuplotes</taxon>
    </lineage>
</organism>
<evidence type="ECO:0000313" key="8">
    <source>
        <dbReference type="Proteomes" id="UP001295684"/>
    </source>
</evidence>
<gene>
    <name evidence="7" type="ORF">ECRASSUSDP1_LOCUS5728</name>
</gene>
<keyword evidence="3" id="KW-0443">Lipid metabolism</keyword>
<dbReference type="GO" id="GO:0016891">
    <property type="term" value="F:RNA endonuclease activity producing 5'-phosphomonoesters, hydrolytic mechanism"/>
    <property type="evidence" value="ECO:0007669"/>
    <property type="project" value="TreeGrafter"/>
</dbReference>
<proteinExistence type="inferred from homology"/>
<dbReference type="EMBL" id="CAMPGE010005534">
    <property type="protein sequence ID" value="CAI2364385.1"/>
    <property type="molecule type" value="Genomic_DNA"/>
</dbReference>
<evidence type="ECO:0000256" key="1">
    <source>
        <dbReference type="ARBA" id="ARBA00022801"/>
    </source>
</evidence>
<dbReference type="PROSITE" id="PS50035">
    <property type="entry name" value="PLD"/>
    <property type="match status" value="1"/>
</dbReference>
<dbReference type="Proteomes" id="UP001295684">
    <property type="component" value="Unassembled WGS sequence"/>
</dbReference>
<dbReference type="GO" id="GO:0005739">
    <property type="term" value="C:mitochondrion"/>
    <property type="evidence" value="ECO:0007669"/>
    <property type="project" value="TreeGrafter"/>
</dbReference>
<dbReference type="AlphaFoldDB" id="A0AAD1UAJ7"/>
<sequence>MKKTHVLNTIRTVDIKTIRKEGIQNLQDDIKSTHLSKESIKTSLIANLVNKENWDLTKAMNFLDLSMACLKCTPYQPSNFEKVLKFPSKESEAELLHYLCMAQESIKVCMYTFTKRELMDCLIEAKKRGIRVQVIMDKESLSTLYIHELCALGIECTHHNLSNSAKMHHKFAIVDDFILINGSLNWTAKGVKQNHENVMVSSSKVFIKEFTQEFDLLWGKYFHNILSQEDSARKVHKEMEFKEKKRIEKEKEKRYNMYTKQVSKLLETFKAAKKQSYLDGTATIEDQKISIEIEKNFRKLFRIANPK</sequence>
<evidence type="ECO:0000256" key="5">
    <source>
        <dbReference type="ARBA" id="ARBA00040549"/>
    </source>
</evidence>
<protein>
    <recommendedName>
        <fullName evidence="5">Mitochondrial cardiolipin hydrolase</fullName>
    </recommendedName>
</protein>
<evidence type="ECO:0000313" key="7">
    <source>
        <dbReference type="EMBL" id="CAI2364385.1"/>
    </source>
</evidence>
<feature type="domain" description="PLD phosphodiesterase" evidence="6">
    <location>
        <begin position="163"/>
        <end position="190"/>
    </location>
</feature>
<comment type="caution">
    <text evidence="7">The sequence shown here is derived from an EMBL/GenBank/DDBJ whole genome shotgun (WGS) entry which is preliminary data.</text>
</comment>
<keyword evidence="2" id="KW-0442">Lipid degradation</keyword>
<evidence type="ECO:0000256" key="4">
    <source>
        <dbReference type="ARBA" id="ARBA00038012"/>
    </source>
</evidence>
<dbReference type="PANTHER" id="PTHR43856:SF1">
    <property type="entry name" value="MITOCHONDRIAL CARDIOLIPIN HYDROLASE"/>
    <property type="match status" value="1"/>
</dbReference>
<keyword evidence="8" id="KW-1185">Reference proteome</keyword>
<dbReference type="InterPro" id="IPR051406">
    <property type="entry name" value="PLD_domain"/>
</dbReference>
<evidence type="ECO:0000256" key="2">
    <source>
        <dbReference type="ARBA" id="ARBA00022963"/>
    </source>
</evidence>
<reference evidence="7" key="1">
    <citation type="submission" date="2023-07" db="EMBL/GenBank/DDBJ databases">
        <authorList>
            <consortium name="AG Swart"/>
            <person name="Singh M."/>
            <person name="Singh A."/>
            <person name="Seah K."/>
            <person name="Emmerich C."/>
        </authorList>
    </citation>
    <scope>NUCLEOTIDE SEQUENCE</scope>
    <source>
        <strain evidence="7">DP1</strain>
    </source>
</reference>
<dbReference type="InterPro" id="IPR025202">
    <property type="entry name" value="PLD-like_dom"/>
</dbReference>
<keyword evidence="1" id="KW-0378">Hydrolase</keyword>
<dbReference type="Gene3D" id="3.30.870.10">
    <property type="entry name" value="Endonuclease Chain A"/>
    <property type="match status" value="1"/>
</dbReference>
<dbReference type="SUPFAM" id="SSF56024">
    <property type="entry name" value="Phospholipase D/nuclease"/>
    <property type="match status" value="1"/>
</dbReference>
<evidence type="ECO:0000256" key="3">
    <source>
        <dbReference type="ARBA" id="ARBA00023098"/>
    </source>
</evidence>
<accession>A0AAD1UAJ7</accession>